<feature type="region of interest" description="Disordered" evidence="1">
    <location>
        <begin position="315"/>
        <end position="335"/>
    </location>
</feature>
<comment type="caution">
    <text evidence="2">The sequence shown here is derived from an EMBL/GenBank/DDBJ whole genome shotgun (WGS) entry which is preliminary data.</text>
</comment>
<dbReference type="VEuPathDB" id="FungiDB:Malapachy_4105"/>
<dbReference type="GeneID" id="28730436"/>
<keyword evidence="3" id="KW-1185">Reference proteome</keyword>
<sequence length="335" mass="35791">MGGGNDPTRRGWGDDVRAMLEGQGKQAGQASTSHSAMESTFAGPSRTSSSAAAFRSHAATSSQGDVEFAQFHQGTHPSNANPAFMEQAWQQSVPSASTAPSASATQDYAAAQRDGDAFMAALMAEEATGRPNDDVVTVTPASVAPVVGLVEEWRPPSPSQGDQMTREQYLLHVHLAEVQTGVSHEQPYRQAEGVEPPPDDARLAEGVYAPTAEQALETVLDTQGTREARVQEFRTTTEGSVPTSAYTQIRGQAIVDRLRGWLVREGFTDEVYGLPPLVAKTFGEATASSEDQQTEERRATAIRRLDALYKHLSLSPAGSRSGAAEMEAWLQSNGS</sequence>
<evidence type="ECO:0000256" key="1">
    <source>
        <dbReference type="SAM" id="MobiDB-lite"/>
    </source>
</evidence>
<feature type="compositionally biased region" description="Basic and acidic residues" evidence="1">
    <location>
        <begin position="7"/>
        <end position="18"/>
    </location>
</feature>
<evidence type="ECO:0000313" key="2">
    <source>
        <dbReference type="EMBL" id="KOS14244.1"/>
    </source>
</evidence>
<proteinExistence type="predicted"/>
<dbReference type="RefSeq" id="XP_017991876.1">
    <property type="nucleotide sequence ID" value="XM_018138560.1"/>
</dbReference>
<evidence type="ECO:0000313" key="3">
    <source>
        <dbReference type="Proteomes" id="UP000037751"/>
    </source>
</evidence>
<feature type="region of interest" description="Disordered" evidence="1">
    <location>
        <begin position="1"/>
        <end position="58"/>
    </location>
</feature>
<dbReference type="EMBL" id="LGAV01000004">
    <property type="protein sequence ID" value="KOS14244.1"/>
    <property type="molecule type" value="Genomic_DNA"/>
</dbReference>
<gene>
    <name evidence="2" type="ORF">Malapachy_4105</name>
</gene>
<organism evidence="2 3">
    <name type="scientific">Malassezia pachydermatis</name>
    <dbReference type="NCBI Taxonomy" id="77020"/>
    <lineage>
        <taxon>Eukaryota</taxon>
        <taxon>Fungi</taxon>
        <taxon>Dikarya</taxon>
        <taxon>Basidiomycota</taxon>
        <taxon>Ustilaginomycotina</taxon>
        <taxon>Malasseziomycetes</taxon>
        <taxon>Malasseziales</taxon>
        <taxon>Malasseziaceae</taxon>
        <taxon>Malassezia</taxon>
    </lineage>
</organism>
<feature type="compositionally biased region" description="Low complexity" evidence="1">
    <location>
        <begin position="45"/>
        <end position="58"/>
    </location>
</feature>
<dbReference type="OrthoDB" id="2527463at2759"/>
<dbReference type="Proteomes" id="UP000037751">
    <property type="component" value="Unassembled WGS sequence"/>
</dbReference>
<dbReference type="AlphaFoldDB" id="A0A0M8MTW0"/>
<accession>A0A0M8MTW0</accession>
<name>A0A0M8MTW0_9BASI</name>
<protein>
    <submittedName>
        <fullName evidence="2">Uncharacterized protein</fullName>
    </submittedName>
</protein>
<reference evidence="2 3" key="1">
    <citation type="submission" date="2015-07" db="EMBL/GenBank/DDBJ databases">
        <title>Draft Genome Sequence of Malassezia furfur CBS1878 and Malassezia pachydermatis CBS1879.</title>
        <authorList>
            <person name="Triana S."/>
            <person name="Ohm R."/>
            <person name="Gonzalez A."/>
            <person name="DeCock H."/>
            <person name="Restrepo S."/>
            <person name="Celis A."/>
        </authorList>
    </citation>
    <scope>NUCLEOTIDE SEQUENCE [LARGE SCALE GENOMIC DNA]</scope>
    <source>
        <strain evidence="2 3">CBS 1879</strain>
    </source>
</reference>
<feature type="compositionally biased region" description="Polar residues" evidence="1">
    <location>
        <begin position="26"/>
        <end position="38"/>
    </location>
</feature>